<dbReference type="Proteomes" id="UP001310890">
    <property type="component" value="Unassembled WGS sequence"/>
</dbReference>
<feature type="compositionally biased region" description="Basic and acidic residues" evidence="1">
    <location>
        <begin position="234"/>
        <end position="244"/>
    </location>
</feature>
<gene>
    <name evidence="2" type="ORF">LTR62_003391</name>
</gene>
<feature type="compositionally biased region" description="Basic and acidic residues" evidence="1">
    <location>
        <begin position="405"/>
        <end position="429"/>
    </location>
</feature>
<comment type="caution">
    <text evidence="2">The sequence shown here is derived from an EMBL/GenBank/DDBJ whole genome shotgun (WGS) entry which is preliminary data.</text>
</comment>
<feature type="compositionally biased region" description="Basic and acidic residues" evidence="1">
    <location>
        <begin position="494"/>
        <end position="505"/>
    </location>
</feature>
<organism evidence="2 3">
    <name type="scientific">Meristemomyces frigidus</name>
    <dbReference type="NCBI Taxonomy" id="1508187"/>
    <lineage>
        <taxon>Eukaryota</taxon>
        <taxon>Fungi</taxon>
        <taxon>Dikarya</taxon>
        <taxon>Ascomycota</taxon>
        <taxon>Pezizomycotina</taxon>
        <taxon>Dothideomycetes</taxon>
        <taxon>Dothideomycetidae</taxon>
        <taxon>Mycosphaerellales</taxon>
        <taxon>Teratosphaeriaceae</taxon>
        <taxon>Meristemomyces</taxon>
    </lineage>
</organism>
<feature type="compositionally biased region" description="Low complexity" evidence="1">
    <location>
        <begin position="79"/>
        <end position="90"/>
    </location>
</feature>
<evidence type="ECO:0000256" key="1">
    <source>
        <dbReference type="SAM" id="MobiDB-lite"/>
    </source>
</evidence>
<feature type="compositionally biased region" description="Basic and acidic residues" evidence="1">
    <location>
        <begin position="1"/>
        <end position="16"/>
    </location>
</feature>
<evidence type="ECO:0000313" key="3">
    <source>
        <dbReference type="Proteomes" id="UP001310890"/>
    </source>
</evidence>
<accession>A0AAN7YGZ9</accession>
<dbReference type="AlphaFoldDB" id="A0AAN7YGZ9"/>
<dbReference type="EMBL" id="JAVRRL010000023">
    <property type="protein sequence ID" value="KAK5113522.1"/>
    <property type="molecule type" value="Genomic_DNA"/>
</dbReference>
<sequence length="605" mass="64561">MGLLDKIKGDKHEKDQPGYNASERQSLEQNSPMHSHATTTGLGSTGSGIPGTSGYSSSSTGSAMPGQTTSTGLAGQQYGSGSPTTASTSSRAHELRHPVQSSAGSAGQYGSSTMPGSYAHGTNVDNDGYGAQTSGYKTTPLEAVDPRSTKGQNAMYNATPSSGNYGTSSNDYAGNSSLDNDINRSRTGGITNSMSTGTGNRTGGGYNLENPDAIPTAGGEKVGGLDSGLSDSSRPGHNEHHYGRDAGLVGGAGALGAGAYEERKHHDRDDPRYASSGLTNPTGTGHYNDRDDRYTNQGVTGSGNRDHHYGRDAAAVGGAGALGTGAYAENKHHLDREEKKEYKQEKKEEKKEEKEYEKEQKHREKEHEKMEKERHKELERREKEREKEEKQREKENSPGLLAKLTGKDKKDEPREGVMGGHDRYDRDHVAGAGQYSGRDGREGLSQDSAYPDTHAGGIQFDNALSSGQSGRNEHHYGRDAALVGGAGTLGTGAYEERKHHNDRDPYNSPSTGERHGSNNPLSSSSNNTSSGQYGNNPTSSSTGYGSTNYGGSGNNNSSLASKLTGGSSGSHHHPTHDEESEIEERLEEIRLNRRLKEIRSGRQQQ</sequence>
<evidence type="ECO:0000313" key="2">
    <source>
        <dbReference type="EMBL" id="KAK5113522.1"/>
    </source>
</evidence>
<feature type="compositionally biased region" description="Polar residues" evidence="1">
    <location>
        <begin position="22"/>
        <end position="37"/>
    </location>
</feature>
<proteinExistence type="predicted"/>
<feature type="compositionally biased region" description="Polar residues" evidence="1">
    <location>
        <begin position="65"/>
        <end position="74"/>
    </location>
</feature>
<protein>
    <submittedName>
        <fullName evidence="2">Uncharacterized protein</fullName>
    </submittedName>
</protein>
<feature type="compositionally biased region" description="Polar residues" evidence="1">
    <location>
        <begin position="149"/>
        <end position="190"/>
    </location>
</feature>
<feature type="compositionally biased region" description="Basic and acidic residues" evidence="1">
    <location>
        <begin position="329"/>
        <end position="396"/>
    </location>
</feature>
<name>A0AAN7YGZ9_9PEZI</name>
<feature type="compositionally biased region" description="Low complexity" evidence="1">
    <location>
        <begin position="517"/>
        <end position="547"/>
    </location>
</feature>
<feature type="compositionally biased region" description="Basic and acidic residues" evidence="1">
    <location>
        <begin position="260"/>
        <end position="272"/>
    </location>
</feature>
<feature type="compositionally biased region" description="Polar residues" evidence="1">
    <location>
        <begin position="276"/>
        <end position="285"/>
    </location>
</feature>
<feature type="compositionally biased region" description="Low complexity" evidence="1">
    <location>
        <begin position="100"/>
        <end position="112"/>
    </location>
</feature>
<reference evidence="2" key="1">
    <citation type="submission" date="2023-08" db="EMBL/GenBank/DDBJ databases">
        <title>Black Yeasts Isolated from many extreme environments.</title>
        <authorList>
            <person name="Coleine C."/>
            <person name="Stajich J.E."/>
            <person name="Selbmann L."/>
        </authorList>
    </citation>
    <scope>NUCLEOTIDE SEQUENCE</scope>
    <source>
        <strain evidence="2">CCFEE 5401</strain>
    </source>
</reference>
<feature type="region of interest" description="Disordered" evidence="1">
    <location>
        <begin position="1"/>
        <end position="585"/>
    </location>
</feature>
<feature type="compositionally biased region" description="Low complexity" evidence="1">
    <location>
        <begin position="52"/>
        <end position="62"/>
    </location>
</feature>